<comment type="caution">
    <text evidence="1">The sequence shown here is derived from an EMBL/GenBank/DDBJ whole genome shotgun (WGS) entry which is preliminary data.</text>
</comment>
<evidence type="ECO:0000313" key="2">
    <source>
        <dbReference type="Proteomes" id="UP000580517"/>
    </source>
</evidence>
<protein>
    <submittedName>
        <fullName evidence="1">Uncharacterized protein</fullName>
    </submittedName>
</protein>
<proteinExistence type="predicted"/>
<gene>
    <name evidence="1" type="ORF">H0A68_18400</name>
</gene>
<keyword evidence="2" id="KW-1185">Reference proteome</keyword>
<dbReference type="RefSeq" id="WP_180029226.1">
    <property type="nucleotide sequence ID" value="NZ_JACCEW010000008.1"/>
</dbReference>
<dbReference type="AlphaFoldDB" id="A0A853FJD8"/>
<name>A0A853FJD8_9BURK</name>
<evidence type="ECO:0000313" key="1">
    <source>
        <dbReference type="EMBL" id="NYT38850.1"/>
    </source>
</evidence>
<dbReference type="Proteomes" id="UP000580517">
    <property type="component" value="Unassembled WGS sequence"/>
</dbReference>
<accession>A0A853FJD8</accession>
<organism evidence="1 2">
    <name type="scientific">Allopusillimonas soli</name>
    <dbReference type="NCBI Taxonomy" id="659016"/>
    <lineage>
        <taxon>Bacteria</taxon>
        <taxon>Pseudomonadati</taxon>
        <taxon>Pseudomonadota</taxon>
        <taxon>Betaproteobacteria</taxon>
        <taxon>Burkholderiales</taxon>
        <taxon>Alcaligenaceae</taxon>
        <taxon>Allopusillimonas</taxon>
    </lineage>
</organism>
<reference evidence="1 2" key="1">
    <citation type="submission" date="2020-07" db="EMBL/GenBank/DDBJ databases">
        <title>Taxonomic revisions and descriptions of new bacterial species based on genomic comparisons in the high-G+C-content subgroup of the family Alcaligenaceae.</title>
        <authorList>
            <person name="Szabo A."/>
            <person name="Felfoldi T."/>
        </authorList>
    </citation>
    <scope>NUCLEOTIDE SEQUENCE [LARGE SCALE GENOMIC DNA]</scope>
    <source>
        <strain evidence="1 2">DSM 25264</strain>
    </source>
</reference>
<dbReference type="EMBL" id="JACCEW010000008">
    <property type="protein sequence ID" value="NYT38850.1"/>
    <property type="molecule type" value="Genomic_DNA"/>
</dbReference>
<sequence>MLTYRQLKDIQEGHRRNPDVMDLLREVKRLRAVAVLSYSVVGFIRLCDLSKEDQAKFEPLFEALKAEQCVQGWRRAREKREHMNFPHETEGRDGDMAYYWREMQKTRE</sequence>